<accession>B8HKM4</accession>
<name>B8HKM4_CYAP4</name>
<dbReference type="KEGG" id="cyn:Cyan7425_4560"/>
<dbReference type="EMBL" id="CP001344">
    <property type="protein sequence ID" value="ACL46868.1"/>
    <property type="molecule type" value="Genomic_DNA"/>
</dbReference>
<dbReference type="OrthoDB" id="510410at2"/>
<gene>
    <name evidence="1" type="ordered locus">Cyan7425_4560</name>
</gene>
<proteinExistence type="predicted"/>
<evidence type="ECO:0000313" key="1">
    <source>
        <dbReference type="EMBL" id="ACL46868.1"/>
    </source>
</evidence>
<organism evidence="1">
    <name type="scientific">Cyanothece sp. (strain PCC 7425 / ATCC 29141)</name>
    <dbReference type="NCBI Taxonomy" id="395961"/>
    <lineage>
        <taxon>Bacteria</taxon>
        <taxon>Bacillati</taxon>
        <taxon>Cyanobacteriota</taxon>
        <taxon>Cyanophyceae</taxon>
        <taxon>Gomontiellales</taxon>
        <taxon>Cyanothecaceae</taxon>
        <taxon>Cyanothece</taxon>
    </lineage>
</organism>
<dbReference type="HOGENOM" id="CLU_120519_0_0_3"/>
<dbReference type="PANTHER" id="PTHR21180">
    <property type="entry name" value="ENDONUCLEASE/EXONUCLEASE/PHOSPHATASE FAMILY DOMAIN-CONTAINING PROTEIN 1"/>
    <property type="match status" value="1"/>
</dbReference>
<dbReference type="STRING" id="395961.Cyan7425_4560"/>
<dbReference type="InterPro" id="IPR051675">
    <property type="entry name" value="Endo/Exo/Phosphatase_dom_1"/>
</dbReference>
<dbReference type="Pfam" id="PF12836">
    <property type="entry name" value="HHH_3"/>
    <property type="match status" value="1"/>
</dbReference>
<dbReference type="eggNOG" id="COG1555">
    <property type="taxonomic scope" value="Bacteria"/>
</dbReference>
<protein>
    <recommendedName>
        <fullName evidence="2">DNA uptake protein</fullName>
    </recommendedName>
</protein>
<sequence length="167" mass="18896">MRFPLLRSRLQIDPYYRFQTLAEVQQAAALGVRIDVNKAAVDDWLRLPGISIHQARTLVQLTQNGVQLYCLEDLAAVLDLSLQRLAPLAPILQFCYYDPASLSPQRLNPNTASIEQLQQLPGIDAALAHQITRERLAIGPYRHLADFQQRLDLPGGLINQLLPYLRF</sequence>
<dbReference type="SUPFAM" id="SSF47781">
    <property type="entry name" value="RuvA domain 2-like"/>
    <property type="match status" value="2"/>
</dbReference>
<dbReference type="AlphaFoldDB" id="B8HKM4"/>
<dbReference type="GO" id="GO:0015627">
    <property type="term" value="C:type II protein secretion system complex"/>
    <property type="evidence" value="ECO:0007669"/>
    <property type="project" value="TreeGrafter"/>
</dbReference>
<reference evidence="1" key="1">
    <citation type="submission" date="2009-01" db="EMBL/GenBank/DDBJ databases">
        <title>Complete sequence of chromosome Cyanothece sp. PCC 7425.</title>
        <authorList>
            <consortium name="US DOE Joint Genome Institute"/>
            <person name="Lucas S."/>
            <person name="Copeland A."/>
            <person name="Lapidus A."/>
            <person name="Glavina del Rio T."/>
            <person name="Dalin E."/>
            <person name="Tice H."/>
            <person name="Bruce D."/>
            <person name="Goodwin L."/>
            <person name="Pitluck S."/>
            <person name="Sims D."/>
            <person name="Meineke L."/>
            <person name="Brettin T."/>
            <person name="Detter J.C."/>
            <person name="Han C."/>
            <person name="Larimer F."/>
            <person name="Land M."/>
            <person name="Hauser L."/>
            <person name="Kyrpides N."/>
            <person name="Ovchinnikova G."/>
            <person name="Liberton M."/>
            <person name="Stoeckel J."/>
            <person name="Banerjee A."/>
            <person name="Singh A."/>
            <person name="Page L."/>
            <person name="Sato H."/>
            <person name="Zhao L."/>
            <person name="Sherman L."/>
            <person name="Pakrasi H."/>
            <person name="Richardson P."/>
        </authorList>
    </citation>
    <scope>NUCLEOTIDE SEQUENCE</scope>
    <source>
        <strain evidence="1">PCC 7425</strain>
    </source>
</reference>
<dbReference type="GO" id="GO:0015628">
    <property type="term" value="P:protein secretion by the type II secretion system"/>
    <property type="evidence" value="ECO:0007669"/>
    <property type="project" value="TreeGrafter"/>
</dbReference>
<dbReference type="Gene3D" id="1.10.150.320">
    <property type="entry name" value="Photosystem II 12 kDa extrinsic protein"/>
    <property type="match status" value="1"/>
</dbReference>
<dbReference type="PANTHER" id="PTHR21180:SF32">
    <property type="entry name" value="ENDONUCLEASE_EXONUCLEASE_PHOSPHATASE FAMILY DOMAIN-CONTAINING PROTEIN 1"/>
    <property type="match status" value="1"/>
</dbReference>
<evidence type="ECO:0008006" key="2">
    <source>
        <dbReference type="Google" id="ProtNLM"/>
    </source>
</evidence>
<dbReference type="InterPro" id="IPR010994">
    <property type="entry name" value="RuvA_2-like"/>
</dbReference>